<dbReference type="STRING" id="451379.A0A0N5A8X6"/>
<accession>A0A0N5A8X6</accession>
<dbReference type="GO" id="GO:0005739">
    <property type="term" value="C:mitochondrion"/>
    <property type="evidence" value="ECO:0007669"/>
    <property type="project" value="TreeGrafter"/>
</dbReference>
<keyword evidence="3" id="KW-1185">Reference proteome</keyword>
<dbReference type="PANTHER" id="PTHR31716:SF1">
    <property type="entry name" value="PROTEIN FMC1 HOMOLOG"/>
    <property type="match status" value="1"/>
</dbReference>
<dbReference type="WBParaSite" id="SMUV_0000053901-mRNA-1">
    <property type="protein sequence ID" value="SMUV_0000053901-mRNA-1"/>
    <property type="gene ID" value="SMUV_0000053901"/>
</dbReference>
<evidence type="ECO:0000313" key="3">
    <source>
        <dbReference type="Proteomes" id="UP000046393"/>
    </source>
</evidence>
<proteinExistence type="inferred from homology"/>
<reference evidence="4" key="1">
    <citation type="submission" date="2017-02" db="UniProtKB">
        <authorList>
            <consortium name="WormBaseParasite"/>
        </authorList>
    </citation>
    <scope>IDENTIFICATION</scope>
</reference>
<dbReference type="AlphaFoldDB" id="A0A0N5A8X6"/>
<dbReference type="InterPro" id="IPR037667">
    <property type="entry name" value="FMC1_homologue"/>
</dbReference>
<evidence type="ECO:0000256" key="2">
    <source>
        <dbReference type="ARBA" id="ARBA00013846"/>
    </source>
</evidence>
<organism evidence="3 4">
    <name type="scientific">Syphacia muris</name>
    <dbReference type="NCBI Taxonomy" id="451379"/>
    <lineage>
        <taxon>Eukaryota</taxon>
        <taxon>Metazoa</taxon>
        <taxon>Ecdysozoa</taxon>
        <taxon>Nematoda</taxon>
        <taxon>Chromadorea</taxon>
        <taxon>Rhabditida</taxon>
        <taxon>Spirurina</taxon>
        <taxon>Oxyuridomorpha</taxon>
        <taxon>Oxyuroidea</taxon>
        <taxon>Oxyuridae</taxon>
        <taxon>Syphacia</taxon>
    </lineage>
</organism>
<dbReference type="PANTHER" id="PTHR31716">
    <property type="entry name" value="PROTEIN FMC1 HOMOLOG"/>
    <property type="match status" value="1"/>
</dbReference>
<evidence type="ECO:0000313" key="4">
    <source>
        <dbReference type="WBParaSite" id="SMUV_0000053901-mRNA-1"/>
    </source>
</evidence>
<evidence type="ECO:0000256" key="1">
    <source>
        <dbReference type="ARBA" id="ARBA00009058"/>
    </source>
</evidence>
<protein>
    <recommendedName>
        <fullName evidence="2">Protein FMC1 homolog</fullName>
    </recommendedName>
</protein>
<comment type="similarity">
    <text evidence="1">Belongs to the FMC1 family.</text>
</comment>
<dbReference type="Proteomes" id="UP000046393">
    <property type="component" value="Unplaced"/>
</dbReference>
<name>A0A0N5A8X6_9BILA</name>
<sequence>MSVERSVSAIPINFTRHSPTVQFIMEELRYHKLSQRVLCKAPHEMEHLAAAYKDYLTSTRQLLELEKHYQSGERTVAETANLVGLAVPEK</sequence>